<comment type="subcellular location">
    <subcellularLocation>
        <location evidence="1">Nucleus</location>
    </subcellularLocation>
</comment>
<reference evidence="12" key="2">
    <citation type="submission" date="2025-08" db="UniProtKB">
        <authorList>
            <consortium name="Ensembl"/>
        </authorList>
    </citation>
    <scope>IDENTIFICATION</scope>
</reference>
<keyword evidence="5" id="KW-0862">Zinc</keyword>
<evidence type="ECO:0000259" key="11">
    <source>
        <dbReference type="PROSITE" id="PS50157"/>
    </source>
</evidence>
<dbReference type="PANTHER" id="PTHR16515">
    <property type="entry name" value="PR DOMAIN ZINC FINGER PROTEIN"/>
    <property type="match status" value="1"/>
</dbReference>
<proteinExistence type="predicted"/>
<dbReference type="FunFam" id="3.30.160.60:FF:001465">
    <property type="entry name" value="Zinc finger protein 560"/>
    <property type="match status" value="1"/>
</dbReference>
<dbReference type="Pfam" id="PF00096">
    <property type="entry name" value="zf-C2H2"/>
    <property type="match status" value="3"/>
</dbReference>
<dbReference type="GO" id="GO:0045596">
    <property type="term" value="P:negative regulation of cell differentiation"/>
    <property type="evidence" value="ECO:0007669"/>
    <property type="project" value="UniProtKB-ARBA"/>
</dbReference>
<feature type="domain" description="C2H2-type" evidence="11">
    <location>
        <begin position="140"/>
        <end position="167"/>
    </location>
</feature>
<dbReference type="InterPro" id="IPR013087">
    <property type="entry name" value="Znf_C2H2_type"/>
</dbReference>
<dbReference type="PANTHER" id="PTHR16515:SF49">
    <property type="entry name" value="GASTRULA ZINC FINGER PROTEIN XLCGF49.1-LIKE-RELATED"/>
    <property type="match status" value="1"/>
</dbReference>
<evidence type="ECO:0000256" key="2">
    <source>
        <dbReference type="ARBA" id="ARBA00022723"/>
    </source>
</evidence>
<feature type="compositionally biased region" description="Basic residues" evidence="9">
    <location>
        <begin position="112"/>
        <end position="121"/>
    </location>
</feature>
<keyword evidence="2" id="KW-0479">Metal-binding</keyword>
<dbReference type="Gene3D" id="3.30.160.60">
    <property type="entry name" value="Classic Zinc Finger"/>
    <property type="match status" value="4"/>
</dbReference>
<dbReference type="PROSITE" id="PS50157">
    <property type="entry name" value="ZINC_FINGER_C2H2_2"/>
    <property type="match status" value="3"/>
</dbReference>
<feature type="domain" description="C2H2-type" evidence="11">
    <location>
        <begin position="197"/>
        <end position="224"/>
    </location>
</feature>
<keyword evidence="3" id="KW-0677">Repeat</keyword>
<dbReference type="Proteomes" id="UP000472265">
    <property type="component" value="Chromosome 12"/>
</dbReference>
<dbReference type="InterPro" id="IPR050331">
    <property type="entry name" value="Zinc_finger"/>
</dbReference>
<keyword evidence="10" id="KW-0812">Transmembrane</keyword>
<evidence type="ECO:0000256" key="4">
    <source>
        <dbReference type="ARBA" id="ARBA00022771"/>
    </source>
</evidence>
<keyword evidence="6" id="KW-0238">DNA-binding</keyword>
<evidence type="ECO:0000256" key="6">
    <source>
        <dbReference type="ARBA" id="ARBA00023125"/>
    </source>
</evidence>
<evidence type="ECO:0000256" key="7">
    <source>
        <dbReference type="ARBA" id="ARBA00023242"/>
    </source>
</evidence>
<dbReference type="FunFam" id="3.30.160.60:FF:001498">
    <property type="entry name" value="Zinc finger protein 404"/>
    <property type="match status" value="1"/>
</dbReference>
<feature type="transmembrane region" description="Helical" evidence="10">
    <location>
        <begin position="6"/>
        <end position="24"/>
    </location>
</feature>
<evidence type="ECO:0000313" key="12">
    <source>
        <dbReference type="Ensembl" id="ENSSAUP00010003119.1"/>
    </source>
</evidence>
<evidence type="ECO:0000256" key="1">
    <source>
        <dbReference type="ARBA" id="ARBA00004123"/>
    </source>
</evidence>
<dbReference type="GO" id="GO:0008270">
    <property type="term" value="F:zinc ion binding"/>
    <property type="evidence" value="ECO:0007669"/>
    <property type="project" value="UniProtKB-KW"/>
</dbReference>
<dbReference type="GO" id="GO:0003677">
    <property type="term" value="F:DNA binding"/>
    <property type="evidence" value="ECO:0007669"/>
    <property type="project" value="UniProtKB-KW"/>
</dbReference>
<evidence type="ECO:0000256" key="3">
    <source>
        <dbReference type="ARBA" id="ARBA00022737"/>
    </source>
</evidence>
<dbReference type="FunFam" id="3.30.160.60:FF:000912">
    <property type="entry name" value="Zinc finger protein 660"/>
    <property type="match status" value="1"/>
</dbReference>
<reference evidence="12" key="3">
    <citation type="submission" date="2025-09" db="UniProtKB">
        <authorList>
            <consortium name="Ensembl"/>
        </authorList>
    </citation>
    <scope>IDENTIFICATION</scope>
</reference>
<dbReference type="InterPro" id="IPR036236">
    <property type="entry name" value="Znf_C2H2_sf"/>
</dbReference>
<evidence type="ECO:0000256" key="5">
    <source>
        <dbReference type="ARBA" id="ARBA00022833"/>
    </source>
</evidence>
<keyword evidence="10" id="KW-0472">Membrane</keyword>
<feature type="compositionally biased region" description="Basic and acidic residues" evidence="9">
    <location>
        <begin position="90"/>
        <end position="102"/>
    </location>
</feature>
<feature type="transmembrane region" description="Helical" evidence="10">
    <location>
        <begin position="45"/>
        <end position="72"/>
    </location>
</feature>
<evidence type="ECO:0000256" key="9">
    <source>
        <dbReference type="SAM" id="MobiDB-lite"/>
    </source>
</evidence>
<evidence type="ECO:0000256" key="8">
    <source>
        <dbReference type="PROSITE-ProRule" id="PRU00042"/>
    </source>
</evidence>
<evidence type="ECO:0000256" key="10">
    <source>
        <dbReference type="SAM" id="Phobius"/>
    </source>
</evidence>
<keyword evidence="4 8" id="KW-0863">Zinc-finger</keyword>
<dbReference type="AlphaFoldDB" id="A0A671TMH1"/>
<organism evidence="12 13">
    <name type="scientific">Sparus aurata</name>
    <name type="common">Gilthead sea bream</name>
    <dbReference type="NCBI Taxonomy" id="8175"/>
    <lineage>
        <taxon>Eukaryota</taxon>
        <taxon>Metazoa</taxon>
        <taxon>Chordata</taxon>
        <taxon>Craniata</taxon>
        <taxon>Vertebrata</taxon>
        <taxon>Euteleostomi</taxon>
        <taxon>Actinopterygii</taxon>
        <taxon>Neopterygii</taxon>
        <taxon>Teleostei</taxon>
        <taxon>Neoteleostei</taxon>
        <taxon>Acanthomorphata</taxon>
        <taxon>Eupercaria</taxon>
        <taxon>Spariformes</taxon>
        <taxon>Sparidae</taxon>
        <taxon>Sparus</taxon>
    </lineage>
</organism>
<sequence length="257" mass="28951">MAMAFVTSLLWDCFYFLSIYLIKYHTIYNKVKLVLCIQPILRQQWAASPVIATHISLVHWFILLILCLLLSVPPELPHDHQLLSNNSHVAESRDQKGGKHGDSGSAGDGEPKKKKRHHGKNKNSTSTDIQHNTHPGEKSFKCDTCGKSFKFKSQLNIHLRTHTGEKPFTCEICGKAFSLCTNLTRHMKVHTGEKPPYSCKTCGKDFGFHSSLTHHMRTHTGEKPYSCKTCGKDFSESVSCVPLIIAPRFLLLYAVIC</sequence>
<reference evidence="12" key="1">
    <citation type="submission" date="2021-04" db="EMBL/GenBank/DDBJ databases">
        <authorList>
            <consortium name="Wellcome Sanger Institute Data Sharing"/>
        </authorList>
    </citation>
    <scope>NUCLEOTIDE SEQUENCE [LARGE SCALE GENOMIC DNA]</scope>
</reference>
<dbReference type="PROSITE" id="PS00028">
    <property type="entry name" value="ZINC_FINGER_C2H2_1"/>
    <property type="match status" value="3"/>
</dbReference>
<feature type="region of interest" description="Disordered" evidence="9">
    <location>
        <begin position="89"/>
        <end position="137"/>
    </location>
</feature>
<dbReference type="Ensembl" id="ENSSAUT00010003364.1">
    <property type="protein sequence ID" value="ENSSAUP00010003119.1"/>
    <property type="gene ID" value="ENSSAUG00010001610.1"/>
</dbReference>
<keyword evidence="7" id="KW-0539">Nucleus</keyword>
<dbReference type="SMART" id="SM00355">
    <property type="entry name" value="ZnF_C2H2"/>
    <property type="match status" value="3"/>
</dbReference>
<dbReference type="GeneTree" id="ENSGT01150000286952"/>
<evidence type="ECO:0000313" key="13">
    <source>
        <dbReference type="Proteomes" id="UP000472265"/>
    </source>
</evidence>
<keyword evidence="10" id="KW-1133">Transmembrane helix</keyword>
<dbReference type="FunFam" id="3.30.160.60:FF:000100">
    <property type="entry name" value="Zinc finger 45-like"/>
    <property type="match status" value="1"/>
</dbReference>
<name>A0A671TMH1_SPAAU</name>
<keyword evidence="13" id="KW-1185">Reference proteome</keyword>
<feature type="domain" description="C2H2-type" evidence="11">
    <location>
        <begin position="168"/>
        <end position="195"/>
    </location>
</feature>
<dbReference type="GO" id="GO:0000122">
    <property type="term" value="P:negative regulation of transcription by RNA polymerase II"/>
    <property type="evidence" value="ECO:0007669"/>
    <property type="project" value="UniProtKB-ARBA"/>
</dbReference>
<dbReference type="GO" id="GO:0005634">
    <property type="term" value="C:nucleus"/>
    <property type="evidence" value="ECO:0007669"/>
    <property type="project" value="UniProtKB-SubCell"/>
</dbReference>
<dbReference type="SUPFAM" id="SSF57667">
    <property type="entry name" value="beta-beta-alpha zinc fingers"/>
    <property type="match status" value="2"/>
</dbReference>
<accession>A0A671TMH1</accession>
<feature type="compositionally biased region" description="Polar residues" evidence="9">
    <location>
        <begin position="124"/>
        <end position="133"/>
    </location>
</feature>
<protein>
    <recommendedName>
        <fullName evidence="11">C2H2-type domain-containing protein</fullName>
    </recommendedName>
</protein>